<dbReference type="SUPFAM" id="SSF46955">
    <property type="entry name" value="Putative DNA-binding domain"/>
    <property type="match status" value="1"/>
</dbReference>
<dbReference type="InterPro" id="IPR009061">
    <property type="entry name" value="DNA-bd_dom_put_sf"/>
</dbReference>
<dbReference type="GO" id="GO:0003677">
    <property type="term" value="F:DNA binding"/>
    <property type="evidence" value="ECO:0007669"/>
    <property type="project" value="InterPro"/>
</dbReference>
<dbReference type="RefSeq" id="WP_007172107.1">
    <property type="nucleotide sequence ID" value="NZ_GG770560.1"/>
</dbReference>
<feature type="domain" description="Helix-turn-helix" evidence="1">
    <location>
        <begin position="28"/>
        <end position="68"/>
    </location>
</feature>
<dbReference type="eggNOG" id="ENOG5033DV1">
    <property type="taxonomic scope" value="Bacteria"/>
</dbReference>
<dbReference type="Pfam" id="PF12728">
    <property type="entry name" value="HTH_17"/>
    <property type="match status" value="1"/>
</dbReference>
<proteinExistence type="predicted"/>
<dbReference type="Proteomes" id="UP000003653">
    <property type="component" value="Unassembled WGS sequence"/>
</dbReference>
<dbReference type="EMBL" id="ADNV01000380">
    <property type="protein sequence ID" value="EFG74158.1"/>
    <property type="molecule type" value="Genomic_DNA"/>
</dbReference>
<evidence type="ECO:0000313" key="2">
    <source>
        <dbReference type="EMBL" id="EFG74158.1"/>
    </source>
</evidence>
<keyword evidence="3" id="KW-1185">Reference proteome</keyword>
<accession>D5PIE5</accession>
<dbReference type="InterPro" id="IPR010093">
    <property type="entry name" value="SinI_DNA-bd"/>
</dbReference>
<dbReference type="InterPro" id="IPR041657">
    <property type="entry name" value="HTH_17"/>
</dbReference>
<evidence type="ECO:0000259" key="1">
    <source>
        <dbReference type="Pfam" id="PF12728"/>
    </source>
</evidence>
<sequence length="78" mass="8890">MPSNEPVPPNRQERRPPEVRRRYAKLIEAAEYLGVTDRTIRQMIADGRITGYRNGPRLIRVDLNEIDDVVMQPFGGGA</sequence>
<name>D5PIE5_9MYCO</name>
<gene>
    <name evidence="2" type="ORF">HMPREF0591_5939</name>
</gene>
<dbReference type="NCBIfam" id="TIGR01764">
    <property type="entry name" value="excise"/>
    <property type="match status" value="1"/>
</dbReference>
<protein>
    <submittedName>
        <fullName evidence="2">DNA binding domain, excisionase family</fullName>
    </submittedName>
</protein>
<comment type="caution">
    <text evidence="2">The sequence shown here is derived from an EMBL/GenBank/DDBJ whole genome shotgun (WGS) entry which is preliminary data.</text>
</comment>
<organism evidence="2 3">
    <name type="scientific">Mycobacterium parascrofulaceum ATCC BAA-614</name>
    <dbReference type="NCBI Taxonomy" id="525368"/>
    <lineage>
        <taxon>Bacteria</taxon>
        <taxon>Bacillati</taxon>
        <taxon>Actinomycetota</taxon>
        <taxon>Actinomycetes</taxon>
        <taxon>Mycobacteriales</taxon>
        <taxon>Mycobacteriaceae</taxon>
        <taxon>Mycobacterium</taxon>
        <taxon>Mycobacterium simiae complex</taxon>
    </lineage>
</organism>
<reference evidence="2 3" key="1">
    <citation type="submission" date="2010-04" db="EMBL/GenBank/DDBJ databases">
        <authorList>
            <person name="Muzny D."/>
            <person name="Qin X."/>
            <person name="Deng J."/>
            <person name="Jiang H."/>
            <person name="Liu Y."/>
            <person name="Qu J."/>
            <person name="Song X.-Z."/>
            <person name="Zhang L."/>
            <person name="Thornton R."/>
            <person name="Coyle M."/>
            <person name="Francisco L."/>
            <person name="Jackson L."/>
            <person name="Javaid M."/>
            <person name="Korchina V."/>
            <person name="Kovar C."/>
            <person name="Mata R."/>
            <person name="Mathew T."/>
            <person name="Ngo R."/>
            <person name="Nguyen L."/>
            <person name="Nguyen N."/>
            <person name="Okwuonu G."/>
            <person name="Ongeri F."/>
            <person name="Pham C."/>
            <person name="Simmons D."/>
            <person name="Wilczek-Boney K."/>
            <person name="Hale W."/>
            <person name="Jakkamsetti A."/>
            <person name="Pham P."/>
            <person name="Ruth R."/>
            <person name="San Lucas F."/>
            <person name="Warren J."/>
            <person name="Zhang J."/>
            <person name="Zhao Z."/>
            <person name="Zhou C."/>
            <person name="Zhu D."/>
            <person name="Lee S."/>
            <person name="Bess C."/>
            <person name="Blankenburg K."/>
            <person name="Forbes L."/>
            <person name="Fu Q."/>
            <person name="Gubbala S."/>
            <person name="Hirani K."/>
            <person name="Jayaseelan J.C."/>
            <person name="Lara F."/>
            <person name="Munidasa M."/>
            <person name="Palculict T."/>
            <person name="Patil S."/>
            <person name="Pu L.-L."/>
            <person name="Saada N."/>
            <person name="Tang L."/>
            <person name="Weissenberger G."/>
            <person name="Zhu Y."/>
            <person name="Hemphill L."/>
            <person name="Shang Y."/>
            <person name="Youmans B."/>
            <person name="Ayvaz T."/>
            <person name="Ross M."/>
            <person name="Santibanez J."/>
            <person name="Aqrawi P."/>
            <person name="Gross S."/>
            <person name="Joshi V."/>
            <person name="Fowler G."/>
            <person name="Nazareth L."/>
            <person name="Reid J."/>
            <person name="Worley K."/>
            <person name="Petrosino J."/>
            <person name="Highlander S."/>
            <person name="Gibbs R."/>
        </authorList>
    </citation>
    <scope>NUCLEOTIDE SEQUENCE [LARGE SCALE GENOMIC DNA]</scope>
    <source>
        <strain evidence="2 3">ATCC BAA-614</strain>
    </source>
</reference>
<evidence type="ECO:0000313" key="3">
    <source>
        <dbReference type="Proteomes" id="UP000003653"/>
    </source>
</evidence>
<dbReference type="AlphaFoldDB" id="D5PIE5"/>
<dbReference type="HOGENOM" id="CLU_191453_0_0_11"/>